<dbReference type="EMBL" id="CP006868">
    <property type="protein sequence ID" value="UXD22311.1"/>
    <property type="molecule type" value="Genomic_DNA"/>
</dbReference>
<reference evidence="1" key="1">
    <citation type="submission" date="2013-11" db="EMBL/GenBank/DDBJ databases">
        <title>Comparative genomics of Ignicoccus.</title>
        <authorList>
            <person name="Podar M."/>
        </authorList>
    </citation>
    <scope>NUCLEOTIDE SEQUENCE</scope>
    <source>
        <strain evidence="1">DSM 13166</strain>
    </source>
</reference>
<organism evidence="1 2">
    <name type="scientific">Ignicoccus pacificus DSM 13166</name>
    <dbReference type="NCBI Taxonomy" id="940294"/>
    <lineage>
        <taxon>Archaea</taxon>
        <taxon>Thermoproteota</taxon>
        <taxon>Thermoprotei</taxon>
        <taxon>Desulfurococcales</taxon>
        <taxon>Desulfurococcaceae</taxon>
        <taxon>Ignicoccus</taxon>
    </lineage>
</organism>
<protein>
    <submittedName>
        <fullName evidence="1">Uncharacterized protein</fullName>
    </submittedName>
</protein>
<gene>
    <name evidence="1" type="ORF">IPA_03415</name>
</gene>
<proteinExistence type="predicted"/>
<dbReference type="KEGG" id="ipc:IPA_03415"/>
<dbReference type="AlphaFoldDB" id="A0A977KB20"/>
<evidence type="ECO:0000313" key="2">
    <source>
        <dbReference type="Proteomes" id="UP001063698"/>
    </source>
</evidence>
<keyword evidence="2" id="KW-1185">Reference proteome</keyword>
<dbReference type="Proteomes" id="UP001063698">
    <property type="component" value="Chromosome"/>
</dbReference>
<accession>A0A977KB20</accession>
<evidence type="ECO:0000313" key="1">
    <source>
        <dbReference type="EMBL" id="UXD22311.1"/>
    </source>
</evidence>
<name>A0A977KB20_9CREN</name>
<sequence length="60" mass="7124">MSRESLLKEALLSFGGSAKMESLLEYMREREPRITQEELERLIDRDPDFMKVGNRVIYMD</sequence>